<name>A0AAV2JJ48_KNICA</name>
<dbReference type="PANTHER" id="PTHR10569:SF2">
    <property type="entry name" value="GLYCOGEN DEBRANCHING ENZYME"/>
    <property type="match status" value="1"/>
</dbReference>
<dbReference type="GO" id="GO:0004135">
    <property type="term" value="F:amylo-alpha-1,6-glucosidase activity"/>
    <property type="evidence" value="ECO:0007669"/>
    <property type="project" value="InterPro"/>
</dbReference>
<proteinExistence type="predicted"/>
<dbReference type="Gene3D" id="1.10.565.10">
    <property type="entry name" value="Retinoid X Receptor"/>
    <property type="match status" value="1"/>
</dbReference>
<dbReference type="Proteomes" id="UP001497482">
    <property type="component" value="Chromosome 12"/>
</dbReference>
<evidence type="ECO:0000256" key="3">
    <source>
        <dbReference type="ARBA" id="ARBA00023170"/>
    </source>
</evidence>
<dbReference type="PANTHER" id="PTHR10569">
    <property type="entry name" value="GLYCOGEN DEBRANCHING ENZYME"/>
    <property type="match status" value="1"/>
</dbReference>
<feature type="region of interest" description="Disordered" evidence="4">
    <location>
        <begin position="69"/>
        <end position="127"/>
    </location>
</feature>
<evidence type="ECO:0000313" key="6">
    <source>
        <dbReference type="EMBL" id="CAL1576067.1"/>
    </source>
</evidence>
<keyword evidence="3" id="KW-0675">Receptor</keyword>
<sequence length="908" mass="101929">MESLPHNMDQHRPWTPEDEQTRDDLVPLVIPVSVPVHRPSASESREDPDLVPSLVSDLVPGLVPGLGCGWTPQDLNRPDHKPSVIVTRRRSLRTSVSDSAENGADVSLEDDSKKLRRRPRPEPLFIPPPKPSVFITPSLYSSISSYQSHLRSPVRMGDLPLCLPPYTPPPILSPVREGSGLYFSTFLTSALPPATPKSATRSLLRTNSCDITPPVLTSIGEATPVSLEPRINIGCRIMSRLSLSDMNVLLFRCDAEEQEEGRGCYSVPGWETLKYAGLQGLVSAMASIRPNNDLGHPLCANLRQGDWLLDFICSRLQQREGPLAQVTALHSGALNTNPNPTLCNVCTSPRTSEDRESRAKILCLLDSVIDALVWTISKRGLSSQQQNLRLGRLTLLLSHIRHARYTPAEVPDLPRLRVGCEDLRLRVGCEDLRLRVGCEDLRLRVGCEDLRLRVGCEDLRLRVGCEDLRLRVGCEGLVLRVGCEDLRLRFGCEDLRLRVEGWVEDLRLRVGCEDLRLRVGCEDLRLRVGCEDLRLRVGCEGLVLKGLVLRGWVLRFGCEDLRLRVGCEDLRLRVGCEDLRLRVGCEDLRLRVGCEDLRLRVGCEDFRLRFGCEDLRLRVEGWVEDLRLRWVEDLRLRWGEDLRLRVGCEDLRLRVGVRASVEVGCEGLVLRVGCEDLRLRFGCEDLVLRFGCEDLRLRFGCEDLRLRVGCEDLRLRVGCEDLRLRVGCEDLRLRVGCEDLRLRVGCEDLRLRVGCEDLRLRVGCEDLSDKGLDHLCSMKRKNVVFAHDLLLEMLEPTTSPAPEALSQSQPESCPPGHTPKVFSQSQPESSPPGHTPKAFSQSLPESCPPGHAPKVFSQSQPESIPPGHIHNLNRHLQAPPTHSELANHSLALAHTENHSFQSDSWTKN</sequence>
<dbReference type="EMBL" id="OZ035834">
    <property type="protein sequence ID" value="CAL1576067.1"/>
    <property type="molecule type" value="Genomic_DNA"/>
</dbReference>
<dbReference type="InterPro" id="IPR032788">
    <property type="entry name" value="AGL_central"/>
</dbReference>
<accession>A0AAV2JJ48</accession>
<evidence type="ECO:0000313" key="7">
    <source>
        <dbReference type="Proteomes" id="UP001497482"/>
    </source>
</evidence>
<evidence type="ECO:0000256" key="4">
    <source>
        <dbReference type="SAM" id="MobiDB-lite"/>
    </source>
</evidence>
<feature type="compositionally biased region" description="Polar residues" evidence="4">
    <location>
        <begin position="799"/>
        <end position="811"/>
    </location>
</feature>
<feature type="region of interest" description="Disordered" evidence="4">
    <location>
        <begin position="1"/>
        <end position="24"/>
    </location>
</feature>
<dbReference type="GO" id="GO:0004134">
    <property type="term" value="F:4-alpha-glucanotransferase activity"/>
    <property type="evidence" value="ECO:0007669"/>
    <property type="project" value="InterPro"/>
</dbReference>
<dbReference type="AlphaFoldDB" id="A0AAV2JJ48"/>
<dbReference type="Pfam" id="PF14702">
    <property type="entry name" value="hGDE_central"/>
    <property type="match status" value="1"/>
</dbReference>
<dbReference type="InterPro" id="IPR035500">
    <property type="entry name" value="NHR-like_dom_sf"/>
</dbReference>
<dbReference type="GO" id="GO:0005980">
    <property type="term" value="P:glycogen catabolic process"/>
    <property type="evidence" value="ECO:0007669"/>
    <property type="project" value="InterPro"/>
</dbReference>
<keyword evidence="7" id="KW-1185">Reference proteome</keyword>
<feature type="region of interest" description="Disordered" evidence="4">
    <location>
        <begin position="799"/>
        <end position="879"/>
    </location>
</feature>
<dbReference type="SUPFAM" id="SSF48508">
    <property type="entry name" value="Nuclear receptor ligand-binding domain"/>
    <property type="match status" value="1"/>
</dbReference>
<evidence type="ECO:0000256" key="2">
    <source>
        <dbReference type="ARBA" id="ARBA00023163"/>
    </source>
</evidence>
<keyword evidence="1" id="KW-0805">Transcription regulation</keyword>
<keyword evidence="2" id="KW-0804">Transcription</keyword>
<gene>
    <name evidence="6" type="ORF">KC01_LOCUS7525</name>
</gene>
<feature type="domain" description="Glycogen debranching enzyme central" evidence="5">
    <location>
        <begin position="236"/>
        <end position="316"/>
    </location>
</feature>
<evidence type="ECO:0000259" key="5">
    <source>
        <dbReference type="Pfam" id="PF14702"/>
    </source>
</evidence>
<dbReference type="InterPro" id="IPR010401">
    <property type="entry name" value="AGL/Gdb1"/>
</dbReference>
<protein>
    <recommendedName>
        <fullName evidence="5">Glycogen debranching enzyme central domain-containing protein</fullName>
    </recommendedName>
</protein>
<organism evidence="6 7">
    <name type="scientific">Knipowitschia caucasica</name>
    <name type="common">Caucasian dwarf goby</name>
    <name type="synonym">Pomatoschistus caucasicus</name>
    <dbReference type="NCBI Taxonomy" id="637954"/>
    <lineage>
        <taxon>Eukaryota</taxon>
        <taxon>Metazoa</taxon>
        <taxon>Chordata</taxon>
        <taxon>Craniata</taxon>
        <taxon>Vertebrata</taxon>
        <taxon>Euteleostomi</taxon>
        <taxon>Actinopterygii</taxon>
        <taxon>Neopterygii</taxon>
        <taxon>Teleostei</taxon>
        <taxon>Neoteleostei</taxon>
        <taxon>Acanthomorphata</taxon>
        <taxon>Gobiaria</taxon>
        <taxon>Gobiiformes</taxon>
        <taxon>Gobioidei</taxon>
        <taxon>Gobiidae</taxon>
        <taxon>Gobiinae</taxon>
        <taxon>Knipowitschia</taxon>
    </lineage>
</organism>
<reference evidence="6 7" key="1">
    <citation type="submission" date="2024-04" db="EMBL/GenBank/DDBJ databases">
        <authorList>
            <person name="Waldvogel A.-M."/>
            <person name="Schoenle A."/>
        </authorList>
    </citation>
    <scope>NUCLEOTIDE SEQUENCE [LARGE SCALE GENOMIC DNA]</scope>
</reference>
<evidence type="ECO:0000256" key="1">
    <source>
        <dbReference type="ARBA" id="ARBA00023015"/>
    </source>
</evidence>